<keyword evidence="1" id="KW-1133">Transmembrane helix</keyword>
<dbReference type="Proteomes" id="UP000733379">
    <property type="component" value="Unassembled WGS sequence"/>
</dbReference>
<dbReference type="RefSeq" id="WP_215921192.1">
    <property type="nucleotide sequence ID" value="NZ_JAHKNI010000010.1"/>
</dbReference>
<proteinExistence type="predicted"/>
<feature type="transmembrane region" description="Helical" evidence="1">
    <location>
        <begin position="7"/>
        <end position="25"/>
    </location>
</feature>
<sequence length="101" mass="12038">MIKRERIRMVSTLAGWLGAMIWDYVVWYRVWPFWLFGVGLLFLVLGYSIGPASRSPRLRRWLRPRRTALEDVERARAELLAAQRRRRRNAGRGRRKRRGGS</sequence>
<keyword evidence="3" id="KW-1185">Reference proteome</keyword>
<evidence type="ECO:0000313" key="3">
    <source>
        <dbReference type="Proteomes" id="UP000733379"/>
    </source>
</evidence>
<evidence type="ECO:0000313" key="2">
    <source>
        <dbReference type="EMBL" id="MBU3065227.1"/>
    </source>
</evidence>
<feature type="transmembrane region" description="Helical" evidence="1">
    <location>
        <begin position="31"/>
        <end position="50"/>
    </location>
</feature>
<dbReference type="EMBL" id="JAHKNI010000010">
    <property type="protein sequence ID" value="MBU3065227.1"/>
    <property type="molecule type" value="Genomic_DNA"/>
</dbReference>
<keyword evidence="1" id="KW-0812">Transmembrane</keyword>
<name>A0ABS6B4J7_9NOCA</name>
<evidence type="ECO:0000256" key="1">
    <source>
        <dbReference type="SAM" id="Phobius"/>
    </source>
</evidence>
<reference evidence="2 3" key="1">
    <citation type="submission" date="2021-06" db="EMBL/GenBank/DDBJ databases">
        <title>Actinomycetes sequencing.</title>
        <authorList>
            <person name="Shan Q."/>
        </authorList>
    </citation>
    <scope>NUCLEOTIDE SEQUENCE [LARGE SCALE GENOMIC DNA]</scope>
    <source>
        <strain evidence="2 3">NEAU-G5</strain>
    </source>
</reference>
<organism evidence="2 3">
    <name type="scientific">Nocardia albiluteola</name>
    <dbReference type="NCBI Taxonomy" id="2842303"/>
    <lineage>
        <taxon>Bacteria</taxon>
        <taxon>Bacillati</taxon>
        <taxon>Actinomycetota</taxon>
        <taxon>Actinomycetes</taxon>
        <taxon>Mycobacteriales</taxon>
        <taxon>Nocardiaceae</taxon>
        <taxon>Nocardia</taxon>
    </lineage>
</organism>
<keyword evidence="1" id="KW-0472">Membrane</keyword>
<accession>A0ABS6B4J7</accession>
<comment type="caution">
    <text evidence="2">The sequence shown here is derived from an EMBL/GenBank/DDBJ whole genome shotgun (WGS) entry which is preliminary data.</text>
</comment>
<gene>
    <name evidence="2" type="ORF">KO481_27330</name>
</gene>
<protein>
    <submittedName>
        <fullName evidence="2">Uncharacterized protein</fullName>
    </submittedName>
</protein>